<dbReference type="EMBL" id="RJJR01000007">
    <property type="protein sequence ID" value="RNI36603.1"/>
    <property type="molecule type" value="Genomic_DNA"/>
</dbReference>
<organism evidence="2 3">
    <name type="scientific">Hanamia caeni</name>
    <dbReference type="NCBI Taxonomy" id="2294116"/>
    <lineage>
        <taxon>Bacteria</taxon>
        <taxon>Pseudomonadati</taxon>
        <taxon>Bacteroidota</taxon>
        <taxon>Chitinophagia</taxon>
        <taxon>Chitinophagales</taxon>
        <taxon>Chitinophagaceae</taxon>
        <taxon>Hanamia</taxon>
    </lineage>
</organism>
<evidence type="ECO:0000313" key="2">
    <source>
        <dbReference type="EMBL" id="RNI36603.1"/>
    </source>
</evidence>
<sequence>MVLIYLTQNSPRCSYILNLIFKHELGLAFRICVDIKEFEQFPGEKINYSAKRLGDEFYIKSNSILFETGIKKQEIKVEDAESKKILFPCVEDDLGFDIFSSVFFMVSRYEEYLPFQGDKFGRFRHEDSLAFQNNFLRKPVVNIWIEIFRKKLATKFPTLQFEKKKFDCVVTYDTDVAYKYKGRSFGRNIGAAMKDIFFLRFRNLLQRIQTLLFSKKDPWDIYDDLQQLLYKNQLPSVFFFLMSDKSPYDRNLNYKSSEMERLVKKIQGFTQPGIHPSFFSSELPEKMVSEKERLENISVSKITKSRQHFLKFNLPDTFNALCSAGIAEDYSMGFPGMPGFRAGTCTPFYFYDLKNEKVTFLKMMPVTCMDATFVYYLEKSPEKSLVDMLNLMKEVENVKGTFIPIFHNDIIGEFPAWEKAHRQLISQIKSSLNKS</sequence>
<dbReference type="OrthoDB" id="5573484at2"/>
<dbReference type="Gene3D" id="3.20.20.370">
    <property type="entry name" value="Glycoside hydrolase/deacetylase"/>
    <property type="match status" value="1"/>
</dbReference>
<keyword evidence="3" id="KW-1185">Reference proteome</keyword>
<dbReference type="Proteomes" id="UP000267223">
    <property type="component" value="Unassembled WGS sequence"/>
</dbReference>
<accession>A0A3M9NHB9</accession>
<dbReference type="RefSeq" id="WP_123120521.1">
    <property type="nucleotide sequence ID" value="NZ_RJJR01000007.1"/>
</dbReference>
<dbReference type="Pfam" id="PF23019">
    <property type="entry name" value="DUF7033"/>
    <property type="match status" value="1"/>
</dbReference>
<proteinExistence type="predicted"/>
<dbReference type="CDD" id="cd10931">
    <property type="entry name" value="CE4_u7"/>
    <property type="match status" value="1"/>
</dbReference>
<evidence type="ECO:0000259" key="1">
    <source>
        <dbReference type="Pfam" id="PF23019"/>
    </source>
</evidence>
<dbReference type="AlphaFoldDB" id="A0A3M9NHB9"/>
<evidence type="ECO:0000313" key="3">
    <source>
        <dbReference type="Proteomes" id="UP000267223"/>
    </source>
</evidence>
<feature type="domain" description="DUF7033" evidence="1">
    <location>
        <begin position="95"/>
        <end position="182"/>
    </location>
</feature>
<name>A0A3M9NHB9_9BACT</name>
<protein>
    <recommendedName>
        <fullName evidence="1">DUF7033 domain-containing protein</fullName>
    </recommendedName>
</protein>
<dbReference type="InterPro" id="IPR054297">
    <property type="entry name" value="DUF7033"/>
</dbReference>
<gene>
    <name evidence="2" type="ORF">EFY79_09750</name>
</gene>
<comment type="caution">
    <text evidence="2">The sequence shown here is derived from an EMBL/GenBank/DDBJ whole genome shotgun (WGS) entry which is preliminary data.</text>
</comment>
<reference evidence="2 3" key="1">
    <citation type="submission" date="2018-11" db="EMBL/GenBank/DDBJ databases">
        <title>Draft genome sequence of Ferruginibacter sp. BO-59.</title>
        <authorList>
            <person name="Im W.T."/>
        </authorList>
    </citation>
    <scope>NUCLEOTIDE SEQUENCE [LARGE SCALE GENOMIC DNA]</scope>
    <source>
        <strain evidence="2 3">BO-59</strain>
    </source>
</reference>